<evidence type="ECO:0000259" key="9">
    <source>
        <dbReference type="Pfam" id="PF00082"/>
    </source>
</evidence>
<protein>
    <recommendedName>
        <fullName evidence="9">Peptidase S8/S53 domain-containing protein</fullName>
    </recommendedName>
</protein>
<dbReference type="Pfam" id="PF00082">
    <property type="entry name" value="Peptidase_S8"/>
    <property type="match status" value="1"/>
</dbReference>
<feature type="chain" id="PRO_5045345149" description="Peptidase S8/S53 domain-containing protein" evidence="8">
    <location>
        <begin position="21"/>
        <end position="469"/>
    </location>
</feature>
<dbReference type="PROSITE" id="PS00136">
    <property type="entry name" value="SUBTILASE_ASP"/>
    <property type="match status" value="1"/>
</dbReference>
<keyword evidence="8" id="KW-0732">Signal</keyword>
<dbReference type="PRINTS" id="PR00723">
    <property type="entry name" value="SUBTILISIN"/>
</dbReference>
<feature type="active site" description="Charge relay system" evidence="5">
    <location>
        <position position="166"/>
    </location>
</feature>
<dbReference type="InterPro" id="IPR000209">
    <property type="entry name" value="Peptidase_S8/S53_dom"/>
</dbReference>
<dbReference type="InterPro" id="IPR022398">
    <property type="entry name" value="Peptidase_S8_His-AS"/>
</dbReference>
<feature type="domain" description="Peptidase S8/S53" evidence="9">
    <location>
        <begin position="98"/>
        <end position="377"/>
    </location>
</feature>
<comment type="caution">
    <text evidence="10">The sequence shown here is derived from an EMBL/GenBank/DDBJ whole genome shotgun (WGS) entry which is preliminary data.</text>
</comment>
<evidence type="ECO:0000256" key="5">
    <source>
        <dbReference type="PROSITE-ProRule" id="PRU01240"/>
    </source>
</evidence>
<keyword evidence="7" id="KW-1133">Transmembrane helix</keyword>
<dbReference type="PANTHER" id="PTHR43806:SF11">
    <property type="entry name" value="CEREVISIN-RELATED"/>
    <property type="match status" value="1"/>
</dbReference>
<sequence length="469" mass="49103">MSMRFLILALAASFAANLSANYIVKYKDGSSETSIANPTTSFASFSISGDIEYVEEDRRLFAHYGEYNDTYYSNQWYFNNYLSNSFYHAREYALADGGPNVTVAIIDTGITSHFELNQNVVGGYDMISDGANSRDGGGRDSDPSDEGDFGDNSGTCSAGSSSSTWHGTHIAGIVAARSDNNYGIVGAAKGINLLPVRVLGACGGLTSDIADAVRWAAGGSVRGAGQNPNPAKVINMSLGARGSCSRYMQESIDFAKSQGAVVVVATGNSNADATFYTPANCRGVLRVGAVNQSRSRSTYSNFGSIVDIAAPGDGILSTVNSGQTTPSTESFASMNGTSMAAGFISATAAMIYQANPGLYPDQVRQIITQTAVSYYCDKESCSKGAVDPYEAVSLAYNTTPNANFSYKDPVLVGGTAALNDGFSSGNKSGGACGTIEDVSGGQGGNGTLVGLFFIMAVVIFHRYKFTKQL</sequence>
<dbReference type="EMBL" id="QDKL01000003">
    <property type="protein sequence ID" value="RZF20689.1"/>
    <property type="molecule type" value="Genomic_DNA"/>
</dbReference>
<dbReference type="CDD" id="cd07496">
    <property type="entry name" value="Peptidases_S8_13"/>
    <property type="match status" value="1"/>
</dbReference>
<name>A0ABY0IDT8_9BACT</name>
<keyword evidence="7" id="KW-0472">Membrane</keyword>
<dbReference type="PROSITE" id="PS51892">
    <property type="entry name" value="SUBTILASE"/>
    <property type="match status" value="1"/>
</dbReference>
<dbReference type="InterPro" id="IPR036852">
    <property type="entry name" value="Peptidase_S8/S53_dom_sf"/>
</dbReference>
<gene>
    <name evidence="10" type="ORF">DAY19_11935</name>
</gene>
<feature type="transmembrane region" description="Helical" evidence="7">
    <location>
        <begin position="446"/>
        <end position="463"/>
    </location>
</feature>
<dbReference type="PROSITE" id="PS00137">
    <property type="entry name" value="SUBTILASE_HIS"/>
    <property type="match status" value="1"/>
</dbReference>
<evidence type="ECO:0000256" key="3">
    <source>
        <dbReference type="ARBA" id="ARBA00022801"/>
    </source>
</evidence>
<evidence type="ECO:0000313" key="11">
    <source>
        <dbReference type="Proteomes" id="UP000443582"/>
    </source>
</evidence>
<proteinExistence type="inferred from homology"/>
<evidence type="ECO:0000256" key="4">
    <source>
        <dbReference type="ARBA" id="ARBA00022825"/>
    </source>
</evidence>
<dbReference type="InterPro" id="IPR050131">
    <property type="entry name" value="Peptidase_S8_subtilisin-like"/>
</dbReference>
<evidence type="ECO:0000256" key="1">
    <source>
        <dbReference type="ARBA" id="ARBA00011073"/>
    </source>
</evidence>
<dbReference type="SUPFAM" id="SSF52743">
    <property type="entry name" value="Subtilisin-like"/>
    <property type="match status" value="1"/>
</dbReference>
<organism evidence="10 11">
    <name type="scientific">Halobacteriovorax vibrionivorans</name>
    <dbReference type="NCBI Taxonomy" id="2152716"/>
    <lineage>
        <taxon>Bacteria</taxon>
        <taxon>Pseudomonadati</taxon>
        <taxon>Bdellovibrionota</taxon>
        <taxon>Bacteriovoracia</taxon>
        <taxon>Bacteriovoracales</taxon>
        <taxon>Halobacteriovoraceae</taxon>
        <taxon>Halobacteriovorax</taxon>
    </lineage>
</organism>
<feature type="active site" description="Charge relay system" evidence="5">
    <location>
        <position position="338"/>
    </location>
</feature>
<keyword evidence="11" id="KW-1185">Reference proteome</keyword>
<evidence type="ECO:0000256" key="8">
    <source>
        <dbReference type="SAM" id="SignalP"/>
    </source>
</evidence>
<feature type="region of interest" description="Disordered" evidence="6">
    <location>
        <begin position="131"/>
        <end position="164"/>
    </location>
</feature>
<accession>A0ABY0IDT8</accession>
<comment type="similarity">
    <text evidence="1 5">Belongs to the peptidase S8 family.</text>
</comment>
<dbReference type="Gene3D" id="3.40.50.200">
    <property type="entry name" value="Peptidase S8/S53 domain"/>
    <property type="match status" value="1"/>
</dbReference>
<evidence type="ECO:0000256" key="6">
    <source>
        <dbReference type="SAM" id="MobiDB-lite"/>
    </source>
</evidence>
<dbReference type="InterPro" id="IPR015500">
    <property type="entry name" value="Peptidase_S8_subtilisin-rel"/>
</dbReference>
<reference evidence="11" key="1">
    <citation type="journal article" date="2019" name="Int. J. Syst. Evol. Microbiol.">
        <title>Halobacteriovorax valvorus sp. nov., a novel prokaryotic predator isolated from coastal seawater of China.</title>
        <authorList>
            <person name="Chen M.-X."/>
        </authorList>
    </citation>
    <scope>NUCLEOTIDE SEQUENCE [LARGE SCALE GENOMIC DNA]</scope>
    <source>
        <strain evidence="11">BL9</strain>
    </source>
</reference>
<evidence type="ECO:0000313" key="10">
    <source>
        <dbReference type="EMBL" id="RZF20689.1"/>
    </source>
</evidence>
<dbReference type="PANTHER" id="PTHR43806">
    <property type="entry name" value="PEPTIDASE S8"/>
    <property type="match status" value="1"/>
</dbReference>
<dbReference type="InterPro" id="IPR023827">
    <property type="entry name" value="Peptidase_S8_Asp-AS"/>
</dbReference>
<evidence type="ECO:0000256" key="2">
    <source>
        <dbReference type="ARBA" id="ARBA00022670"/>
    </source>
</evidence>
<keyword evidence="3 5" id="KW-0378">Hydrolase</keyword>
<keyword evidence="4 5" id="KW-0720">Serine protease</keyword>
<feature type="compositionally biased region" description="Low complexity" evidence="6">
    <location>
        <begin position="153"/>
        <end position="164"/>
    </location>
</feature>
<feature type="active site" description="Charge relay system" evidence="5">
    <location>
        <position position="107"/>
    </location>
</feature>
<keyword evidence="2 5" id="KW-0645">Protease</keyword>
<feature type="signal peptide" evidence="8">
    <location>
        <begin position="1"/>
        <end position="20"/>
    </location>
</feature>
<dbReference type="Proteomes" id="UP000443582">
    <property type="component" value="Unassembled WGS sequence"/>
</dbReference>
<evidence type="ECO:0000256" key="7">
    <source>
        <dbReference type="SAM" id="Phobius"/>
    </source>
</evidence>
<keyword evidence="7" id="KW-0812">Transmembrane</keyword>
<dbReference type="InterPro" id="IPR034176">
    <property type="entry name" value="Peptidases_S8_13"/>
</dbReference>